<evidence type="ECO:0000256" key="1">
    <source>
        <dbReference type="ARBA" id="ARBA00022468"/>
    </source>
</evidence>
<feature type="region of interest" description="Disordered" evidence="2">
    <location>
        <begin position="197"/>
        <end position="248"/>
    </location>
</feature>
<dbReference type="PANTHER" id="PTHR47219">
    <property type="entry name" value="RAB GTPASE-ACTIVATING PROTEIN 1-LIKE"/>
    <property type="match status" value="1"/>
</dbReference>
<evidence type="ECO:0000259" key="3">
    <source>
        <dbReference type="PROSITE" id="PS50086"/>
    </source>
</evidence>
<feature type="compositionally biased region" description="Basic and acidic residues" evidence="2">
    <location>
        <begin position="599"/>
        <end position="610"/>
    </location>
</feature>
<organism evidence="4 5">
    <name type="scientific">Eptatretus burgeri</name>
    <name type="common">Inshore hagfish</name>
    <dbReference type="NCBI Taxonomy" id="7764"/>
    <lineage>
        <taxon>Eukaryota</taxon>
        <taxon>Metazoa</taxon>
        <taxon>Chordata</taxon>
        <taxon>Craniata</taxon>
        <taxon>Vertebrata</taxon>
        <taxon>Cyclostomata</taxon>
        <taxon>Myxini</taxon>
        <taxon>Myxiniformes</taxon>
        <taxon>Myxinidae</taxon>
        <taxon>Eptatretinae</taxon>
        <taxon>Eptatretus</taxon>
    </lineage>
</organism>
<evidence type="ECO:0000313" key="4">
    <source>
        <dbReference type="Ensembl" id="ENSEBUP00000025908.1"/>
    </source>
</evidence>
<feature type="region of interest" description="Disordered" evidence="2">
    <location>
        <begin position="656"/>
        <end position="695"/>
    </location>
</feature>
<protein>
    <submittedName>
        <fullName evidence="4">TBC1 domain family, member 4</fullName>
    </submittedName>
</protein>
<dbReference type="PANTHER" id="PTHR47219:SF16">
    <property type="entry name" value="GTPASE ACTIVATING PROTEIN"/>
    <property type="match status" value="1"/>
</dbReference>
<keyword evidence="5" id="KW-1185">Reference proteome</keyword>
<dbReference type="Pfam" id="PF00566">
    <property type="entry name" value="RabGAP-TBC"/>
    <property type="match status" value="1"/>
</dbReference>
<dbReference type="Pfam" id="PF00640">
    <property type="entry name" value="PID"/>
    <property type="match status" value="1"/>
</dbReference>
<dbReference type="SMART" id="SM00462">
    <property type="entry name" value="PTB"/>
    <property type="match status" value="1"/>
</dbReference>
<feature type="region of interest" description="Disordered" evidence="2">
    <location>
        <begin position="599"/>
        <end position="643"/>
    </location>
</feature>
<dbReference type="Gene3D" id="1.10.8.270">
    <property type="entry name" value="putative rabgap domain of human tbc1 domain family member 14 like domains"/>
    <property type="match status" value="1"/>
</dbReference>
<evidence type="ECO:0000256" key="2">
    <source>
        <dbReference type="SAM" id="MobiDB-lite"/>
    </source>
</evidence>
<dbReference type="Proteomes" id="UP000694388">
    <property type="component" value="Unplaced"/>
</dbReference>
<feature type="region of interest" description="Disordered" evidence="2">
    <location>
        <begin position="731"/>
        <end position="831"/>
    </location>
</feature>
<dbReference type="AlphaFoldDB" id="A0A8C4R8I7"/>
<feature type="compositionally biased region" description="Polar residues" evidence="2">
    <location>
        <begin position="680"/>
        <end position="691"/>
    </location>
</feature>
<dbReference type="GO" id="GO:0005096">
    <property type="term" value="F:GTPase activator activity"/>
    <property type="evidence" value="ECO:0007669"/>
    <property type="project" value="UniProtKB-KW"/>
</dbReference>
<dbReference type="GeneTree" id="ENSGT00940000158486"/>
<keyword evidence="1" id="KW-0343">GTPase activation</keyword>
<dbReference type="SMART" id="SM00164">
    <property type="entry name" value="TBC"/>
    <property type="match status" value="1"/>
</dbReference>
<feature type="region of interest" description="Disordered" evidence="2">
    <location>
        <begin position="296"/>
        <end position="341"/>
    </location>
</feature>
<feature type="compositionally biased region" description="Polar residues" evidence="2">
    <location>
        <begin position="731"/>
        <end position="743"/>
    </location>
</feature>
<dbReference type="InterPro" id="IPR000195">
    <property type="entry name" value="Rab-GAP-TBC_dom"/>
</dbReference>
<dbReference type="Gene3D" id="1.10.10.2750">
    <property type="match status" value="1"/>
</dbReference>
<dbReference type="InterPro" id="IPR011993">
    <property type="entry name" value="PH-like_dom_sf"/>
</dbReference>
<dbReference type="FunFam" id="1.10.8.270:FF:000001">
    <property type="entry name" value="TBC1 domain family member 1"/>
    <property type="match status" value="1"/>
</dbReference>
<dbReference type="Ensembl" id="ENSEBUT00000026522.1">
    <property type="protein sequence ID" value="ENSEBUP00000025946.1"/>
    <property type="gene ID" value="ENSEBUG00000015968.1"/>
</dbReference>
<reference evidence="4" key="1">
    <citation type="submission" date="2025-05" db="UniProtKB">
        <authorList>
            <consortium name="Ensembl"/>
        </authorList>
    </citation>
    <scope>IDENTIFICATION</scope>
</reference>
<dbReference type="PROSITE" id="PS50086">
    <property type="entry name" value="TBC_RABGAP"/>
    <property type="match status" value="1"/>
</dbReference>
<proteinExistence type="predicted"/>
<dbReference type="SUPFAM" id="SSF47923">
    <property type="entry name" value="Ypt/Rab-GAP domain of gyp1p"/>
    <property type="match status" value="2"/>
</dbReference>
<dbReference type="InterPro" id="IPR035969">
    <property type="entry name" value="Rab-GAP_TBC_sf"/>
</dbReference>
<name>A0A8C4R8I7_EPTBU</name>
<feature type="compositionally biased region" description="Basic and acidic residues" evidence="2">
    <location>
        <begin position="814"/>
        <end position="827"/>
    </location>
</feature>
<dbReference type="Gene3D" id="2.30.29.30">
    <property type="entry name" value="Pleckstrin-homology domain (PH domain)/Phosphotyrosine-binding domain (PTB)"/>
    <property type="match status" value="1"/>
</dbReference>
<feature type="domain" description="Rab-GAP TBC" evidence="3">
    <location>
        <begin position="879"/>
        <end position="1073"/>
    </location>
</feature>
<dbReference type="InterPro" id="IPR050302">
    <property type="entry name" value="Rab_GAP_TBC_domain"/>
</dbReference>
<dbReference type="Gene3D" id="1.10.472.80">
    <property type="entry name" value="Ypt/Rab-GAP domain of gyp1p, domain 3"/>
    <property type="match status" value="1"/>
</dbReference>
<dbReference type="OMA" id="QQMRDPA"/>
<accession>A0A8C4R8I7</accession>
<dbReference type="FunFam" id="1.10.10.2750:FF:000002">
    <property type="entry name" value="TBC1 domain family member 4"/>
    <property type="match status" value="1"/>
</dbReference>
<dbReference type="Ensembl" id="ENSEBUT00000026484.1">
    <property type="protein sequence ID" value="ENSEBUP00000025908.1"/>
    <property type="gene ID" value="ENSEBUG00000015968.1"/>
</dbReference>
<evidence type="ECO:0000313" key="5">
    <source>
        <dbReference type="Proteomes" id="UP000694388"/>
    </source>
</evidence>
<sequence>MLPWLMAEVRRRAEREAGVRQVVLHVGGTPPSFRCIPVGAPADLLFQHPSSLACGFVQGVREPACFAYMVRSCPDSNPMCHVFQSTSRIQVPGLIGQLRRASKAGPPVEPASHGAFSDSVRFEVRYRGRVTVASRKPQPSLIDDCLRLFRQTSGQDGEEAGHSSAQVCIQQKASNGGRSEALISECRAPKTSTLNSSCNLGSHSPPTEGSGNADSNEAHYTSSKPSISPNFSRSKSQPLFQSSPVTSRAKLTTQLSLSNLSETDSGFPETDESVCSEQLASPHQSKDVIHTSSMPPRLRIWPSAGGETTDKHRGFRQRSNSASARMMVRPLDAGDEPRRTRHASLPEVAEPEDEDMNHTMLFQVGRFEIYLISPESKSTVMEKNFKEVASVSQGIDNPDHFGVMCRETSEQGSHRFMCYVFQCASEELVEEVMQTMRQGFQTAAALQAGISRLQLCEACPMHFLHRLCEHINGLQPLKAKLIIQKHLALLSDCDQALVFEQLKKVKTVSDAEENEILIGVLRILCENKQKVHVHLQEGPQLPSQVPASILRSNSQSSQSKLGFLRNRARKSITTSLENILNRGVMSRLGSGENFEVFKERRNSRTEDLHRASPPASPTLPPRASTPTQDLHGGPQSPPPFRRRAHTISSPQAMAALRRGDLASEAQTHRPASHGKVRQRGNAQTATTQSAVEPSLRPASWRKKIFLQVTSGNPQPSATFCDDVDNSFDSCPLTSADNSSSIRSGQEEGDSLTTFYHGHNPNCPDFDWSMEKGKGGEDESPCEVLSKDEGSSKMDMYNCEEKPRVADEPESNEAEGSKQSEQNDKMESEISGDVTVPPIYDEVVVCQEQVSAVWDRLLATPSISKIKCDAEKVQAILSQGVPQKRRGEIWCFLAEQHRLCHRISTQHCAPSTPYKQLLRQLTTQQHAIIIDLGRTFPNHPYFSAHLGSGQLSLYNILKAYSLLDPEVGYCQGLSFVAGVLLLHLPEELAFEQLKFLMFDLGLRRRYLPDMSALQVEMFQLSRLLFDYNGSLYLHLFNHEVGPCLYATPWFITLFASQFPLGFVSRIFDFVFLQGAEVIFKVAQGLVVRQQAEIMQQDSFESITDFLKNSLPLLDTHHLKWVLAQVSETDISRKLHAYEVEFRVLCEELPTNSGCAKAAGNEGLAAAYENLRRQHIELISDLQVMRSRVYHLEQELFRLEESNVLLERNTCELQKNCDPEEILPTERVNHVLNESDEDEQDEQAVEGVS</sequence>
<dbReference type="InterPro" id="IPR006020">
    <property type="entry name" value="PTB/PI_dom"/>
</dbReference>
<dbReference type="SUPFAM" id="SSF50729">
    <property type="entry name" value="PH domain-like"/>
    <property type="match status" value="1"/>
</dbReference>